<dbReference type="Proteomes" id="UP000195570">
    <property type="component" value="Unassembled WGS sequence"/>
</dbReference>
<dbReference type="PANTHER" id="PTHR48041">
    <property type="entry name" value="ABC TRANSPORTER G FAMILY MEMBER 28"/>
    <property type="match status" value="1"/>
</dbReference>
<reference evidence="10" key="1">
    <citation type="submission" date="2016-09" db="EMBL/GenBank/DDBJ databases">
        <authorList>
            <person name="Hebert L."/>
            <person name="Moumen B."/>
        </authorList>
    </citation>
    <scope>NUCLEOTIDE SEQUENCE [LARGE SCALE GENOMIC DNA]</scope>
    <source>
        <strain evidence="10">OVI</strain>
    </source>
</reference>
<dbReference type="VEuPathDB" id="TriTrypDB:TEOVI_000687200"/>
<evidence type="ECO:0000256" key="6">
    <source>
        <dbReference type="ARBA" id="ARBA00022989"/>
    </source>
</evidence>
<evidence type="ECO:0000256" key="5">
    <source>
        <dbReference type="ARBA" id="ARBA00022840"/>
    </source>
</evidence>
<dbReference type="GeneID" id="92380806"/>
<keyword evidence="5" id="KW-0067">ATP-binding</keyword>
<dbReference type="GO" id="GO:0016887">
    <property type="term" value="F:ATP hydrolysis activity"/>
    <property type="evidence" value="ECO:0007669"/>
    <property type="project" value="InterPro"/>
</dbReference>
<dbReference type="RefSeq" id="XP_067077095.1">
    <property type="nucleotide sequence ID" value="XM_067220994.1"/>
</dbReference>
<dbReference type="InterPro" id="IPR050352">
    <property type="entry name" value="ABCG_transporters"/>
</dbReference>
<dbReference type="InterPro" id="IPR003593">
    <property type="entry name" value="AAA+_ATPase"/>
</dbReference>
<evidence type="ECO:0000256" key="8">
    <source>
        <dbReference type="SAM" id="Phobius"/>
    </source>
</evidence>
<dbReference type="GO" id="GO:0140359">
    <property type="term" value="F:ABC-type transporter activity"/>
    <property type="evidence" value="ECO:0007669"/>
    <property type="project" value="InterPro"/>
</dbReference>
<feature type="transmembrane region" description="Helical" evidence="8">
    <location>
        <begin position="639"/>
        <end position="661"/>
    </location>
</feature>
<dbReference type="PANTHER" id="PTHR48041:SF102">
    <property type="entry name" value="TRANSPORTER, PUTATIVE-RELATED"/>
    <property type="match status" value="1"/>
</dbReference>
<keyword evidence="3 8" id="KW-0812">Transmembrane</keyword>
<evidence type="ECO:0000259" key="9">
    <source>
        <dbReference type="PROSITE" id="PS50893"/>
    </source>
</evidence>
<dbReference type="Pfam" id="PF01061">
    <property type="entry name" value="ABC2_membrane"/>
    <property type="match status" value="1"/>
</dbReference>
<evidence type="ECO:0000256" key="7">
    <source>
        <dbReference type="ARBA" id="ARBA00023136"/>
    </source>
</evidence>
<dbReference type="InterPro" id="IPR043926">
    <property type="entry name" value="ABCG_dom"/>
</dbReference>
<feature type="transmembrane region" description="Helical" evidence="8">
    <location>
        <begin position="518"/>
        <end position="538"/>
    </location>
</feature>
<dbReference type="Gene3D" id="3.40.50.300">
    <property type="entry name" value="P-loop containing nucleotide triphosphate hydrolases"/>
    <property type="match status" value="1"/>
</dbReference>
<dbReference type="Pfam" id="PF19055">
    <property type="entry name" value="ABC2_membrane_7"/>
    <property type="match status" value="1"/>
</dbReference>
<feature type="transmembrane region" description="Helical" evidence="8">
    <location>
        <begin position="404"/>
        <end position="427"/>
    </location>
</feature>
<protein>
    <submittedName>
        <fullName evidence="10">ABC transporter, putative</fullName>
    </submittedName>
</protein>
<keyword evidence="11" id="KW-1185">Reference proteome</keyword>
<evidence type="ECO:0000256" key="2">
    <source>
        <dbReference type="ARBA" id="ARBA00022448"/>
    </source>
</evidence>
<dbReference type="SMART" id="SM00382">
    <property type="entry name" value="AAA"/>
    <property type="match status" value="1"/>
</dbReference>
<dbReference type="AlphaFoldDB" id="A0A1G4I1D1"/>
<evidence type="ECO:0000313" key="11">
    <source>
        <dbReference type="Proteomes" id="UP000195570"/>
    </source>
</evidence>
<evidence type="ECO:0000256" key="1">
    <source>
        <dbReference type="ARBA" id="ARBA00004141"/>
    </source>
</evidence>
<dbReference type="GO" id="GO:0005524">
    <property type="term" value="F:ATP binding"/>
    <property type="evidence" value="ECO:0007669"/>
    <property type="project" value="UniProtKB-KW"/>
</dbReference>
<dbReference type="Pfam" id="PF00005">
    <property type="entry name" value="ABC_tran"/>
    <property type="match status" value="1"/>
</dbReference>
<dbReference type="EMBL" id="CZPT02000317">
    <property type="protein sequence ID" value="SCU65504.1"/>
    <property type="molecule type" value="Genomic_DNA"/>
</dbReference>
<dbReference type="InterPro" id="IPR003439">
    <property type="entry name" value="ABC_transporter-like_ATP-bd"/>
</dbReference>
<name>A0A1G4I1D1_TRYEQ</name>
<feature type="domain" description="ABC transporter" evidence="9">
    <location>
        <begin position="78"/>
        <end position="318"/>
    </location>
</feature>
<keyword evidence="7 8" id="KW-0472">Membrane</keyword>
<keyword evidence="4" id="KW-0547">Nucleotide-binding</keyword>
<keyword evidence="2" id="KW-0813">Transport</keyword>
<accession>A0A1G4I1D1</accession>
<dbReference type="SUPFAM" id="SSF52540">
    <property type="entry name" value="P-loop containing nucleoside triphosphate hydrolases"/>
    <property type="match status" value="1"/>
</dbReference>
<comment type="subcellular location">
    <subcellularLocation>
        <location evidence="1">Membrane</location>
        <topology evidence="1">Multi-pass membrane protein</topology>
    </subcellularLocation>
</comment>
<gene>
    <name evidence="10" type="ORF">TEOVI_000687200</name>
</gene>
<dbReference type="FunFam" id="3.40.50.300:FF:001495">
    <property type="entry name" value="ATP-binding cassette protein subfamily G, member 4"/>
    <property type="match status" value="1"/>
</dbReference>
<feature type="transmembrane region" description="Helical" evidence="8">
    <location>
        <begin position="492"/>
        <end position="512"/>
    </location>
</feature>
<dbReference type="PROSITE" id="PS50893">
    <property type="entry name" value="ABC_TRANSPORTER_2"/>
    <property type="match status" value="1"/>
</dbReference>
<evidence type="ECO:0000256" key="4">
    <source>
        <dbReference type="ARBA" id="ARBA00022741"/>
    </source>
</evidence>
<organism evidence="10 11">
    <name type="scientific">Trypanosoma equiperdum</name>
    <dbReference type="NCBI Taxonomy" id="5694"/>
    <lineage>
        <taxon>Eukaryota</taxon>
        <taxon>Discoba</taxon>
        <taxon>Euglenozoa</taxon>
        <taxon>Kinetoplastea</taxon>
        <taxon>Metakinetoplastina</taxon>
        <taxon>Trypanosomatida</taxon>
        <taxon>Trypanosomatidae</taxon>
        <taxon>Trypanosoma</taxon>
    </lineage>
</organism>
<dbReference type="InterPro" id="IPR013525">
    <property type="entry name" value="ABC2_TM"/>
</dbReference>
<keyword evidence="6 8" id="KW-1133">Transmembrane helix</keyword>
<sequence>MRCFRKKVRDEEEFTLTSSVSEELQGDICNDGKPYGNADPQEQVPETGDITQFFGSFVQPNASMVGNSFCTTPFPVPVSWHNLTYSLQGRVILHNLTGTALPSRCLAIMGASGAGKSTFLHALSDHLATSKDRKLEGKIQLGDVEYRHQYRKVMGFVGQDDVLSNISTPKRSLRFSVRVRRNPDPETTKQQVSDVMDELGLQHCRDTTVGTPGLVAGLSGGERKRCSMGVDLICDPKILLLDEPTSGLDHVTSAKVVQLLNTIARKGRTVIYTIHQPSAGVLNHFDDLMLLVRGRCVYHGTMEDSVAYFESIGYVCPETYTPTDFYMTLMQDSVQAKVLIKQWKRHVKRKRTLHTRVVELNHQPWTSDTAKFLHGYIQRFKGSAVSQFSELVRRDFTELIRNRTFIITSLFQSLIFSLVAGLIFFGVSSDMTGIQDREGVLFMVVINRAMGQTYTMMHRFYDFKALYIREQQVGSYPPLLYLLSKTIVETPYRLLFCLVECAVVYWMVGLYASAGAFFTFYAAIALLSEVAASLGFLLSATCSTSVGATGFAPIVLLPLTLVGGLYATTDRMRPYWYFLEKLSFFRHAYILVLRNEMKHIDEIECDEKTNASGLCGYIPANGKEVLELNGLEDGQSENWIMWLCLVLFYVLLRTGILGALYKAARHKL</sequence>
<dbReference type="GO" id="GO:0016020">
    <property type="term" value="C:membrane"/>
    <property type="evidence" value="ECO:0007669"/>
    <property type="project" value="UniProtKB-SubCell"/>
</dbReference>
<proteinExistence type="predicted"/>
<evidence type="ECO:0000256" key="3">
    <source>
        <dbReference type="ARBA" id="ARBA00022692"/>
    </source>
</evidence>
<dbReference type="InterPro" id="IPR027417">
    <property type="entry name" value="P-loop_NTPase"/>
</dbReference>
<feature type="transmembrane region" description="Helical" evidence="8">
    <location>
        <begin position="550"/>
        <end position="569"/>
    </location>
</feature>
<evidence type="ECO:0000313" key="10">
    <source>
        <dbReference type="EMBL" id="SCU65504.1"/>
    </source>
</evidence>
<comment type="caution">
    <text evidence="10">The sequence shown here is derived from an EMBL/GenBank/DDBJ whole genome shotgun (WGS) entry which is preliminary data.</text>
</comment>